<keyword evidence="8" id="KW-1133">Transmembrane helix</keyword>
<reference evidence="14 15" key="1">
    <citation type="journal article" date="2023" name="Hortic Res">
        <title>Pangenome of water caltrop reveals structural variations and asymmetric subgenome divergence after allopolyploidization.</title>
        <authorList>
            <person name="Zhang X."/>
            <person name="Chen Y."/>
            <person name="Wang L."/>
            <person name="Yuan Y."/>
            <person name="Fang M."/>
            <person name="Shi L."/>
            <person name="Lu R."/>
            <person name="Comes H.P."/>
            <person name="Ma Y."/>
            <person name="Chen Y."/>
            <person name="Huang G."/>
            <person name="Zhou Y."/>
            <person name="Zheng Z."/>
            <person name="Qiu Y."/>
        </authorList>
    </citation>
    <scope>NUCLEOTIDE SEQUENCE [LARGE SCALE GENOMIC DNA]</scope>
    <source>
        <strain evidence="14">F231</strain>
    </source>
</reference>
<dbReference type="AlphaFoldDB" id="A0AAN7RI29"/>
<dbReference type="InterPro" id="IPR013210">
    <property type="entry name" value="LRR_N_plant-typ"/>
</dbReference>
<dbReference type="Proteomes" id="UP001346149">
    <property type="component" value="Unassembled WGS sequence"/>
</dbReference>
<feature type="domain" description="Leucine-rich repeat-containing N-terminal plant-type" evidence="13">
    <location>
        <begin position="49"/>
        <end position="102"/>
    </location>
</feature>
<feature type="signal peptide" evidence="12">
    <location>
        <begin position="1"/>
        <end position="29"/>
    </location>
</feature>
<comment type="subcellular location">
    <subcellularLocation>
        <location evidence="1">Cell membrane</location>
        <topology evidence="1">Single-pass type I membrane protein</topology>
    </subcellularLocation>
</comment>
<evidence type="ECO:0000256" key="5">
    <source>
        <dbReference type="ARBA" id="ARBA00022692"/>
    </source>
</evidence>
<evidence type="ECO:0000256" key="12">
    <source>
        <dbReference type="SAM" id="SignalP"/>
    </source>
</evidence>
<keyword evidence="10" id="KW-0675">Receptor</keyword>
<dbReference type="Pfam" id="PF13855">
    <property type="entry name" value="LRR_8"/>
    <property type="match status" value="1"/>
</dbReference>
<sequence>MRASNCLSQVLQAIILSMFLSQCFIASRAFSVAPLIKPPPPSRNSSRSSSECDALLQFSNSLTVTWDASYVYCDYPTNTSYPKTASWKKGTDCCSWDGVICDTMKHVIGLDLMCSWLQGVIHSNSTLFSLSNLRQLNLARNNFSGSRISSRFGILTRLAHLNLTYSGFSGRSMKMISRHLPKLISLGLTDTSNDIDDHTFRLFANNLTQLRELSLYFTNMSRVSPLSFTNLSSTMMHLTIYNCVMKGVFPFHIFHFPNLRSLSLSYNDNFELMGTFPHNLTQLRELFLSHINMTRVSPMSFANLSSTLTQLTITECDLRGVFPFDLFHLPNLRRLTISKNNRLGSTLPHTDWTLGSSDHLTHLDLSLNHFFNTSLNFGMFAGYKNLQYFSLSNSHLNISMPSDGNYSFPRLRVLDLSYCYLTKLPDSMSFDELSILDLSYTGLSGHIPEWIWRGPRETLTTLNLQSNNLSGEISSSLCQMSSLEDLLLNSNKVDGTIPGCLGNITHLVQLDLSYNQLHGTLPRSLSSCSWLSSLSVAYNRIYDIFPHWVNASYDLTSLSLESNKFYGVIGAPPLRIEELFLGENHFSGQLPANFTSVNSIMERMDISKNMFEGPPPIPPPIVTYYDISHNKFVGNIPRQLCNATRLEIMDVSFNKLSGTIPPCLINVTATMYLLNLQANHFVGQIPDIFAPQNRLFVIQLSQNHLSGKLPRTLSHCDQLIFLDLSRNGLDDSFPSWLETCQMLQVLSLKSNKLHGPVIGPNTTNNPFHELHIFDLSENIFSGPLPHNYIMSSRAMKIQESHSSQLYIYQGPYADKFVSITMDIKGSNIKMEKLLTLLFSIDLSSNLFKGEIPSDIGDLKGLKALNFSHNNLSGSIPPSMGNLANLESLDLSSNKLNGKIPEGLAKLAQLSWLNLSNNQLVGQIPRSTQFDTFNHSFDGNPDLCGHPLPSQCVNINAHPPSTISHGVEEAESHRWIEWRATPIGCACGLMFGIWAGCIMVEKRRPR</sequence>
<keyword evidence="5" id="KW-0812">Transmembrane</keyword>
<dbReference type="PROSITE" id="PS51450">
    <property type="entry name" value="LRR"/>
    <property type="match status" value="1"/>
</dbReference>
<evidence type="ECO:0000256" key="8">
    <source>
        <dbReference type="ARBA" id="ARBA00022989"/>
    </source>
</evidence>
<dbReference type="FunFam" id="3.80.10.10:FF:000041">
    <property type="entry name" value="LRR receptor-like serine/threonine-protein kinase ERECTA"/>
    <property type="match status" value="1"/>
</dbReference>
<evidence type="ECO:0000259" key="13">
    <source>
        <dbReference type="Pfam" id="PF08263"/>
    </source>
</evidence>
<keyword evidence="9" id="KW-0472">Membrane</keyword>
<evidence type="ECO:0000313" key="15">
    <source>
        <dbReference type="Proteomes" id="UP001346149"/>
    </source>
</evidence>
<keyword evidence="6 12" id="KW-0732">Signal</keyword>
<keyword evidence="7" id="KW-0677">Repeat</keyword>
<dbReference type="PRINTS" id="PR00019">
    <property type="entry name" value="LEURICHRPT"/>
</dbReference>
<dbReference type="Pfam" id="PF08263">
    <property type="entry name" value="LRRNT_2"/>
    <property type="match status" value="1"/>
</dbReference>
<dbReference type="Gene3D" id="3.80.10.10">
    <property type="entry name" value="Ribonuclease Inhibitor"/>
    <property type="match status" value="4"/>
</dbReference>
<comment type="caution">
    <text evidence="14">The sequence shown here is derived from an EMBL/GenBank/DDBJ whole genome shotgun (WGS) entry which is preliminary data.</text>
</comment>
<name>A0AAN7RI29_TRANT</name>
<protein>
    <recommendedName>
        <fullName evidence="13">Leucine-rich repeat-containing N-terminal plant-type domain-containing protein</fullName>
    </recommendedName>
</protein>
<feature type="chain" id="PRO_5043053789" description="Leucine-rich repeat-containing N-terminal plant-type domain-containing protein" evidence="12">
    <location>
        <begin position="30"/>
        <end position="1005"/>
    </location>
</feature>
<keyword evidence="11" id="KW-0325">Glycoprotein</keyword>
<dbReference type="Pfam" id="PF00560">
    <property type="entry name" value="LRR_1"/>
    <property type="match status" value="5"/>
</dbReference>
<dbReference type="FunFam" id="3.80.10.10:FF:000111">
    <property type="entry name" value="LRR receptor-like serine/threonine-protein kinase ERECTA"/>
    <property type="match status" value="1"/>
</dbReference>
<evidence type="ECO:0000256" key="10">
    <source>
        <dbReference type="ARBA" id="ARBA00023170"/>
    </source>
</evidence>
<accession>A0AAN7RI29</accession>
<proteinExistence type="inferred from homology"/>
<dbReference type="GO" id="GO:0005886">
    <property type="term" value="C:plasma membrane"/>
    <property type="evidence" value="ECO:0007669"/>
    <property type="project" value="UniProtKB-SubCell"/>
</dbReference>
<comment type="similarity">
    <text evidence="2">Belongs to the RLP family.</text>
</comment>
<evidence type="ECO:0000256" key="6">
    <source>
        <dbReference type="ARBA" id="ARBA00022729"/>
    </source>
</evidence>
<evidence type="ECO:0000256" key="3">
    <source>
        <dbReference type="ARBA" id="ARBA00022475"/>
    </source>
</evidence>
<keyword evidence="4" id="KW-0433">Leucine-rich repeat</keyword>
<dbReference type="FunFam" id="3.80.10.10:FF:000095">
    <property type="entry name" value="LRR receptor-like serine/threonine-protein kinase GSO1"/>
    <property type="match status" value="1"/>
</dbReference>
<evidence type="ECO:0000256" key="9">
    <source>
        <dbReference type="ARBA" id="ARBA00023136"/>
    </source>
</evidence>
<keyword evidence="15" id="KW-1185">Reference proteome</keyword>
<evidence type="ECO:0000256" key="4">
    <source>
        <dbReference type="ARBA" id="ARBA00022614"/>
    </source>
</evidence>
<dbReference type="InterPro" id="IPR001611">
    <property type="entry name" value="Leu-rich_rpt"/>
</dbReference>
<dbReference type="InterPro" id="IPR032675">
    <property type="entry name" value="LRR_dom_sf"/>
</dbReference>
<evidence type="ECO:0000256" key="7">
    <source>
        <dbReference type="ARBA" id="ARBA00022737"/>
    </source>
</evidence>
<dbReference type="PANTHER" id="PTHR48052">
    <property type="entry name" value="UNNAMED PRODUCT"/>
    <property type="match status" value="1"/>
</dbReference>
<evidence type="ECO:0000256" key="2">
    <source>
        <dbReference type="ARBA" id="ARBA00009592"/>
    </source>
</evidence>
<dbReference type="EMBL" id="JAXQNO010000001">
    <property type="protein sequence ID" value="KAK4804782.1"/>
    <property type="molecule type" value="Genomic_DNA"/>
</dbReference>
<keyword evidence="3" id="KW-1003">Cell membrane</keyword>
<dbReference type="InterPro" id="IPR003591">
    <property type="entry name" value="Leu-rich_rpt_typical-subtyp"/>
</dbReference>
<organism evidence="14 15">
    <name type="scientific">Trapa natans</name>
    <name type="common">Water chestnut</name>
    <dbReference type="NCBI Taxonomy" id="22666"/>
    <lineage>
        <taxon>Eukaryota</taxon>
        <taxon>Viridiplantae</taxon>
        <taxon>Streptophyta</taxon>
        <taxon>Embryophyta</taxon>
        <taxon>Tracheophyta</taxon>
        <taxon>Spermatophyta</taxon>
        <taxon>Magnoliopsida</taxon>
        <taxon>eudicotyledons</taxon>
        <taxon>Gunneridae</taxon>
        <taxon>Pentapetalae</taxon>
        <taxon>rosids</taxon>
        <taxon>malvids</taxon>
        <taxon>Myrtales</taxon>
        <taxon>Lythraceae</taxon>
        <taxon>Trapa</taxon>
    </lineage>
</organism>
<evidence type="ECO:0000256" key="1">
    <source>
        <dbReference type="ARBA" id="ARBA00004251"/>
    </source>
</evidence>
<gene>
    <name evidence="14" type="ORF">SAY86_004599</name>
</gene>
<evidence type="ECO:0000256" key="11">
    <source>
        <dbReference type="ARBA" id="ARBA00023180"/>
    </source>
</evidence>
<dbReference type="PANTHER" id="PTHR48052:SF85">
    <property type="entry name" value="LEUCINE-RICH REPEAT-CONTAINING N-TERMINAL PLANT-TYPE DOMAIN-CONTAINING PROTEIN"/>
    <property type="match status" value="1"/>
</dbReference>
<dbReference type="SUPFAM" id="SSF52058">
    <property type="entry name" value="L domain-like"/>
    <property type="match status" value="3"/>
</dbReference>
<evidence type="ECO:0000313" key="14">
    <source>
        <dbReference type="EMBL" id="KAK4804782.1"/>
    </source>
</evidence>
<dbReference type="SMART" id="SM00369">
    <property type="entry name" value="LRR_TYP"/>
    <property type="match status" value="10"/>
</dbReference>